<name>A0A4R4Z9Z6_9PSEU</name>
<dbReference type="SUPFAM" id="SSF53474">
    <property type="entry name" value="alpha/beta-Hydrolases"/>
    <property type="match status" value="1"/>
</dbReference>
<dbReference type="Pfam" id="PF12697">
    <property type="entry name" value="Abhydrolase_6"/>
    <property type="match status" value="1"/>
</dbReference>
<dbReference type="AlphaFoldDB" id="A0A4R4Z9Z6"/>
<dbReference type="InterPro" id="IPR029058">
    <property type="entry name" value="AB_hydrolase_fold"/>
</dbReference>
<proteinExistence type="predicted"/>
<dbReference type="InterPro" id="IPR000073">
    <property type="entry name" value="AB_hydrolase_1"/>
</dbReference>
<evidence type="ECO:0000313" key="4">
    <source>
        <dbReference type="Proteomes" id="UP000294947"/>
    </source>
</evidence>
<dbReference type="PANTHER" id="PTHR37017">
    <property type="entry name" value="AB HYDROLASE-1 DOMAIN-CONTAINING PROTEIN-RELATED"/>
    <property type="match status" value="1"/>
</dbReference>
<dbReference type="Gene3D" id="3.40.50.1820">
    <property type="entry name" value="alpha/beta hydrolase"/>
    <property type="match status" value="1"/>
</dbReference>
<comment type="caution">
    <text evidence="3">The sequence shown here is derived from an EMBL/GenBank/DDBJ whole genome shotgun (WGS) entry which is preliminary data.</text>
</comment>
<accession>A0A4R4Z9Z6</accession>
<dbReference type="PANTHER" id="PTHR37017:SF11">
    <property type="entry name" value="ESTERASE_LIPASE_THIOESTERASE DOMAIN-CONTAINING PROTEIN"/>
    <property type="match status" value="1"/>
</dbReference>
<evidence type="ECO:0000256" key="1">
    <source>
        <dbReference type="SAM" id="MobiDB-lite"/>
    </source>
</evidence>
<protein>
    <submittedName>
        <fullName evidence="3">Alpha/beta hydrolase</fullName>
    </submittedName>
</protein>
<keyword evidence="3" id="KW-0378">Hydrolase</keyword>
<dbReference type="OrthoDB" id="9773549at2"/>
<dbReference type="EMBL" id="SMKW01000004">
    <property type="protein sequence ID" value="TDD55128.1"/>
    <property type="molecule type" value="Genomic_DNA"/>
</dbReference>
<feature type="compositionally biased region" description="Low complexity" evidence="1">
    <location>
        <begin position="24"/>
        <end position="40"/>
    </location>
</feature>
<evidence type="ECO:0000313" key="3">
    <source>
        <dbReference type="EMBL" id="TDD55128.1"/>
    </source>
</evidence>
<sequence length="315" mass="34509">MPAAGPRPAISARSRRFPGMREQATPLPRRATAARTTDPRNAVCADDRPAQTAFSRDGAETRSRPASTSGRLARRDEEDMMAAPRHLVLVHGAWHGPWCWERLVPELERRGWATSAVDLPSTWGNPGTGMRDDAQAVREHVESIDGPVTVLAHSYGGVPVSEVADTLPNVRQLVYLAAHMLEADEAVTSPLGGPWFPLEAETAPHLPPHDAFYHDVPAEWAAEAVARLRPQSARVFLDEQTRASWRTIPSALIVCDDDRSIPELFIKRALRSAEVVRHLPGGHSPFLSRPVELADAIDEVTFTLATVAGIRVRVP</sequence>
<dbReference type="GO" id="GO:0016787">
    <property type="term" value="F:hydrolase activity"/>
    <property type="evidence" value="ECO:0007669"/>
    <property type="project" value="UniProtKB-KW"/>
</dbReference>
<dbReference type="Proteomes" id="UP000294947">
    <property type="component" value="Unassembled WGS sequence"/>
</dbReference>
<feature type="region of interest" description="Disordered" evidence="1">
    <location>
        <begin position="1"/>
        <end position="77"/>
    </location>
</feature>
<feature type="domain" description="AB hydrolase-1" evidence="2">
    <location>
        <begin position="87"/>
        <end position="296"/>
    </location>
</feature>
<gene>
    <name evidence="3" type="ORF">E1288_04725</name>
</gene>
<organism evidence="3 4">
    <name type="scientific">Saccharopolyspora elongata</name>
    <dbReference type="NCBI Taxonomy" id="2530387"/>
    <lineage>
        <taxon>Bacteria</taxon>
        <taxon>Bacillati</taxon>
        <taxon>Actinomycetota</taxon>
        <taxon>Actinomycetes</taxon>
        <taxon>Pseudonocardiales</taxon>
        <taxon>Pseudonocardiaceae</taxon>
        <taxon>Saccharopolyspora</taxon>
    </lineage>
</organism>
<reference evidence="3 4" key="1">
    <citation type="submission" date="2019-03" db="EMBL/GenBank/DDBJ databases">
        <title>Draft genome sequences of novel Actinobacteria.</title>
        <authorList>
            <person name="Sahin N."/>
            <person name="Ay H."/>
            <person name="Saygin H."/>
        </authorList>
    </citation>
    <scope>NUCLEOTIDE SEQUENCE [LARGE SCALE GENOMIC DNA]</scope>
    <source>
        <strain evidence="3 4">7K502</strain>
    </source>
</reference>
<evidence type="ECO:0000259" key="2">
    <source>
        <dbReference type="Pfam" id="PF12697"/>
    </source>
</evidence>
<keyword evidence="4" id="KW-1185">Reference proteome</keyword>
<dbReference type="InterPro" id="IPR052897">
    <property type="entry name" value="Sec-Metab_Biosynth_Hydrolase"/>
</dbReference>